<dbReference type="Proteomes" id="UP000468668">
    <property type="component" value="Unassembled WGS sequence"/>
</dbReference>
<dbReference type="EMBL" id="WAJR01000006">
    <property type="protein sequence ID" value="KAB1641302.1"/>
    <property type="molecule type" value="Genomic_DNA"/>
</dbReference>
<dbReference type="GeneID" id="98657537"/>
<dbReference type="OrthoDB" id="9765084at2"/>
<comment type="caution">
    <text evidence="2">The sequence shown here is derived from an EMBL/GenBank/DDBJ whole genome shotgun (WGS) entry which is preliminary data.</text>
</comment>
<evidence type="ECO:0000259" key="1">
    <source>
        <dbReference type="Pfam" id="PF18978"/>
    </source>
</evidence>
<dbReference type="InterPro" id="IPR043768">
    <property type="entry name" value="DUF5714"/>
</dbReference>
<name>A0A6N6NPT9_9ACTN</name>
<gene>
    <name evidence="2" type="ORF">F8C90_03850</name>
</gene>
<dbReference type="GO" id="GO:0032259">
    <property type="term" value="P:methylation"/>
    <property type="evidence" value="ECO:0007669"/>
    <property type="project" value="UniProtKB-KW"/>
</dbReference>
<organism evidence="2 3">
    <name type="scientific">Ellagibacter isourolithinifaciens</name>
    <dbReference type="NCBI Taxonomy" id="2137581"/>
    <lineage>
        <taxon>Bacteria</taxon>
        <taxon>Bacillati</taxon>
        <taxon>Actinomycetota</taxon>
        <taxon>Coriobacteriia</taxon>
        <taxon>Eggerthellales</taxon>
        <taxon>Eggerthellaceae</taxon>
        <taxon>Ellagibacter</taxon>
    </lineage>
</organism>
<proteinExistence type="predicted"/>
<evidence type="ECO:0000313" key="2">
    <source>
        <dbReference type="EMBL" id="KAB1641302.1"/>
    </source>
</evidence>
<accession>A0A6N6NPT9</accession>
<keyword evidence="3" id="KW-1185">Reference proteome</keyword>
<dbReference type="AlphaFoldDB" id="A0A6N6NPT9"/>
<dbReference type="RefSeq" id="WP_158049137.1">
    <property type="nucleotide sequence ID" value="NZ_WAJR01000006.1"/>
</dbReference>
<sequence length="235" mass="25286">MSAGKGICLVCGEPLAYFKEAQDVTCQICGKKETGHSVCVEGHYVCDACHRAGGVKHIMAVCRETDSKNPIRIAQKIMSDKSIYPNGPEHHTLIGASLMAAYKNAGGDIDLEKALAELQKRSLLVPGGTCGFWGTCGAATSAGQWWSIVSGSTPMTRDPWAQTQRLTSRILGKLADLGGPRCCKRTGFTAILESVAFAKEMHGVEMETPEKVTCAFYARNAECLKEGCPHFPSKE</sequence>
<evidence type="ECO:0000313" key="3">
    <source>
        <dbReference type="Proteomes" id="UP000468668"/>
    </source>
</evidence>
<dbReference type="GO" id="GO:0008168">
    <property type="term" value="F:methyltransferase activity"/>
    <property type="evidence" value="ECO:0007669"/>
    <property type="project" value="UniProtKB-KW"/>
</dbReference>
<keyword evidence="2" id="KW-0808">Transferase</keyword>
<reference evidence="2 3" key="1">
    <citation type="submission" date="2019-09" db="EMBL/GenBank/DDBJ databases">
        <title>Whole genome shotgun sequencing (WGS) of Ellagibacter isourolithinifaciens DSM 104140(T) and Adlercreutzia muris DSM 29508(T).</title>
        <authorList>
            <person name="Stoll D.A."/>
            <person name="Danylec N."/>
            <person name="Huch M."/>
        </authorList>
    </citation>
    <scope>NUCLEOTIDE SEQUENCE [LARGE SCALE GENOMIC DNA]</scope>
    <source>
        <strain evidence="2 3">DSM 104140</strain>
    </source>
</reference>
<dbReference type="Pfam" id="PF18978">
    <property type="entry name" value="DUF5714"/>
    <property type="match status" value="1"/>
</dbReference>
<keyword evidence="2" id="KW-0489">Methyltransferase</keyword>
<feature type="domain" description="DUF5714" evidence="1">
    <location>
        <begin position="58"/>
        <end position="230"/>
    </location>
</feature>
<protein>
    <submittedName>
        <fullName evidence="2">SAM-dependent methyltransferase</fullName>
    </submittedName>
</protein>